<dbReference type="PANTHER" id="PTHR34386:SF1">
    <property type="entry name" value="GLUTAREDOXIN-LIKE PROTEIN NRDH"/>
    <property type="match status" value="1"/>
</dbReference>
<reference evidence="2 3" key="1">
    <citation type="submission" date="2016-11" db="EMBL/GenBank/DDBJ databases">
        <title>Study of marine rhodopsin-containing bacteria.</title>
        <authorList>
            <person name="Yoshizawa S."/>
            <person name="Kumagai Y."/>
            <person name="Kogure K."/>
        </authorList>
    </citation>
    <scope>NUCLEOTIDE SEQUENCE [LARGE SCALE GENOMIC DNA]</scope>
    <source>
        <strain evidence="2 3">SAORIC-28</strain>
    </source>
</reference>
<evidence type="ECO:0000313" key="3">
    <source>
        <dbReference type="Proteomes" id="UP000216339"/>
    </source>
</evidence>
<comment type="caution">
    <text evidence="2">The sequence shown here is derived from an EMBL/GenBank/DDBJ whole genome shotgun (WGS) entry which is preliminary data.</text>
</comment>
<dbReference type="GO" id="GO:0009055">
    <property type="term" value="F:electron transfer activity"/>
    <property type="evidence" value="ECO:0007669"/>
    <property type="project" value="TreeGrafter"/>
</dbReference>
<protein>
    <recommendedName>
        <fullName evidence="1">DUF547 domain-containing protein</fullName>
    </recommendedName>
</protein>
<feature type="domain" description="DUF547" evidence="1">
    <location>
        <begin position="61"/>
        <end position="182"/>
    </location>
</feature>
<accession>A0A271IZT1</accession>
<dbReference type="GO" id="GO:0045454">
    <property type="term" value="P:cell redox homeostasis"/>
    <property type="evidence" value="ECO:0007669"/>
    <property type="project" value="TreeGrafter"/>
</dbReference>
<dbReference type="AlphaFoldDB" id="A0A271IZT1"/>
<sequence>MAVVPARAQRAVEVPLTRVLRAVVTDEGRVDYRRLAAEHRDDLDAALRAIDRQDPAALRTDAQKTAFYVNAYNAHVMGRVLEHGATNLERQDLFQEFFRSPLPVAGHRMTLDQLEHGVLRRQAQVDGAPVLPALRALRPSAFDVRIHAALNCAAVSCPPLLDRAYTAETLDADLAARWRAFLGSSRAARLDGNGRLTLSSLFDWFAEDFEASGEALGDVILAGMPRQRAVTYRRSLAGRSAADLRADDRVSFAYDWTVNRSR</sequence>
<dbReference type="InterPro" id="IPR051548">
    <property type="entry name" value="Grx-like_ET"/>
</dbReference>
<dbReference type="Pfam" id="PF04784">
    <property type="entry name" value="DUF547"/>
    <property type="match status" value="1"/>
</dbReference>
<proteinExistence type="predicted"/>
<evidence type="ECO:0000313" key="2">
    <source>
        <dbReference type="EMBL" id="PAP76732.1"/>
    </source>
</evidence>
<evidence type="ECO:0000259" key="1">
    <source>
        <dbReference type="Pfam" id="PF04784"/>
    </source>
</evidence>
<dbReference type="PANTHER" id="PTHR34386">
    <property type="entry name" value="GLUTAREDOXIN"/>
    <property type="match status" value="1"/>
</dbReference>
<dbReference type="Proteomes" id="UP000216339">
    <property type="component" value="Unassembled WGS sequence"/>
</dbReference>
<dbReference type="InterPro" id="IPR006869">
    <property type="entry name" value="DUF547"/>
</dbReference>
<organism evidence="2 3">
    <name type="scientific">Rubrivirga marina</name>
    <dbReference type="NCBI Taxonomy" id="1196024"/>
    <lineage>
        <taxon>Bacteria</taxon>
        <taxon>Pseudomonadati</taxon>
        <taxon>Rhodothermota</taxon>
        <taxon>Rhodothermia</taxon>
        <taxon>Rhodothermales</taxon>
        <taxon>Rubricoccaceae</taxon>
        <taxon>Rubrivirga</taxon>
    </lineage>
</organism>
<dbReference type="EMBL" id="MQWD01000001">
    <property type="protein sequence ID" value="PAP76732.1"/>
    <property type="molecule type" value="Genomic_DNA"/>
</dbReference>
<gene>
    <name evidence="2" type="ORF">BSZ37_09930</name>
</gene>
<keyword evidence="3" id="KW-1185">Reference proteome</keyword>
<name>A0A271IZT1_9BACT</name>